<dbReference type="EMBL" id="BNAL01000001">
    <property type="protein sequence ID" value="GHF92407.1"/>
    <property type="molecule type" value="Genomic_DNA"/>
</dbReference>
<proteinExistence type="inferred from homology"/>
<dbReference type="InterPro" id="IPR033704">
    <property type="entry name" value="dUTPase_trimeric"/>
</dbReference>
<comment type="caution">
    <text evidence="7">The sequence shown here is derived from an EMBL/GenBank/DDBJ whole genome shotgun (WGS) entry which is preliminary data.</text>
</comment>
<dbReference type="RefSeq" id="WP_189641630.1">
    <property type="nucleotide sequence ID" value="NZ_BNAL01000001.1"/>
</dbReference>
<evidence type="ECO:0000313" key="8">
    <source>
        <dbReference type="Proteomes" id="UP000632154"/>
    </source>
</evidence>
<dbReference type="Pfam" id="PF00692">
    <property type="entry name" value="dUTPase"/>
    <property type="match status" value="1"/>
</dbReference>
<keyword evidence="4" id="KW-0546">Nucleotide metabolism</keyword>
<evidence type="ECO:0000256" key="2">
    <source>
        <dbReference type="ARBA" id="ARBA00012379"/>
    </source>
</evidence>
<evidence type="ECO:0000256" key="3">
    <source>
        <dbReference type="ARBA" id="ARBA00022801"/>
    </source>
</evidence>
<evidence type="ECO:0000256" key="5">
    <source>
        <dbReference type="ARBA" id="ARBA00047686"/>
    </source>
</evidence>
<sequence>MKQRGFELVAPQHRQHPDTEISLPRRGTRHSAGYDFVTPAGFTVQPGEMVRVTTDVKAYMGPGEVLQLYVRSSVGLRGLMLANTVGIVDADYYSNPDNDGNIILALRNLGAEPLTAQAGDRVAQGVFVPYLLADGDDLNMGGERAGGYGHTGR</sequence>
<dbReference type="Gene3D" id="2.70.40.10">
    <property type="match status" value="1"/>
</dbReference>
<evidence type="ECO:0000259" key="6">
    <source>
        <dbReference type="Pfam" id="PF00692"/>
    </source>
</evidence>
<name>A0ABQ3JVX3_9DEIO</name>
<dbReference type="InterPro" id="IPR029054">
    <property type="entry name" value="dUTPase-like"/>
</dbReference>
<feature type="domain" description="dUTPase-like" evidence="6">
    <location>
        <begin position="20"/>
        <end position="131"/>
    </location>
</feature>
<gene>
    <name evidence="7" type="ORF">GCM10017783_00180</name>
</gene>
<organism evidence="7 8">
    <name type="scientific">Deinococcus piscis</name>
    <dbReference type="NCBI Taxonomy" id="394230"/>
    <lineage>
        <taxon>Bacteria</taxon>
        <taxon>Thermotogati</taxon>
        <taxon>Deinococcota</taxon>
        <taxon>Deinococci</taxon>
        <taxon>Deinococcales</taxon>
        <taxon>Deinococcaceae</taxon>
        <taxon>Deinococcus</taxon>
    </lineage>
</organism>
<comment type="catalytic activity">
    <reaction evidence="5">
        <text>dUTP + H2O = dUMP + diphosphate + H(+)</text>
        <dbReference type="Rhea" id="RHEA:10248"/>
        <dbReference type="ChEBI" id="CHEBI:15377"/>
        <dbReference type="ChEBI" id="CHEBI:15378"/>
        <dbReference type="ChEBI" id="CHEBI:33019"/>
        <dbReference type="ChEBI" id="CHEBI:61555"/>
        <dbReference type="ChEBI" id="CHEBI:246422"/>
        <dbReference type="EC" id="3.6.1.23"/>
    </reaction>
</comment>
<reference evidence="8" key="1">
    <citation type="journal article" date="2019" name="Int. J. Syst. Evol. Microbiol.">
        <title>The Global Catalogue of Microorganisms (GCM) 10K type strain sequencing project: providing services to taxonomists for standard genome sequencing and annotation.</title>
        <authorList>
            <consortium name="The Broad Institute Genomics Platform"/>
            <consortium name="The Broad Institute Genome Sequencing Center for Infectious Disease"/>
            <person name="Wu L."/>
            <person name="Ma J."/>
        </authorList>
    </citation>
    <scope>NUCLEOTIDE SEQUENCE [LARGE SCALE GENOMIC DNA]</scope>
    <source>
        <strain evidence="8">CGMCC 1.18439</strain>
    </source>
</reference>
<dbReference type="InterPro" id="IPR008181">
    <property type="entry name" value="dUTPase"/>
</dbReference>
<keyword evidence="8" id="KW-1185">Reference proteome</keyword>
<dbReference type="EC" id="3.6.1.23" evidence="2"/>
<protein>
    <recommendedName>
        <fullName evidence="2">dUTP diphosphatase</fullName>
        <ecNumber evidence="2">3.6.1.23</ecNumber>
    </recommendedName>
</protein>
<evidence type="ECO:0000313" key="7">
    <source>
        <dbReference type="EMBL" id="GHF92407.1"/>
    </source>
</evidence>
<evidence type="ECO:0000256" key="1">
    <source>
        <dbReference type="ARBA" id="ARBA00006581"/>
    </source>
</evidence>
<dbReference type="Proteomes" id="UP000632154">
    <property type="component" value="Unassembled WGS sequence"/>
</dbReference>
<keyword evidence="3" id="KW-0378">Hydrolase</keyword>
<dbReference type="CDD" id="cd07557">
    <property type="entry name" value="trimeric_dUTPase"/>
    <property type="match status" value="1"/>
</dbReference>
<dbReference type="SUPFAM" id="SSF51283">
    <property type="entry name" value="dUTPase-like"/>
    <property type="match status" value="1"/>
</dbReference>
<comment type="similarity">
    <text evidence="1">Belongs to the dUTPase family.</text>
</comment>
<dbReference type="PANTHER" id="PTHR11241">
    <property type="entry name" value="DEOXYURIDINE 5'-TRIPHOSPHATE NUCLEOTIDOHYDROLASE"/>
    <property type="match status" value="1"/>
</dbReference>
<evidence type="ECO:0000256" key="4">
    <source>
        <dbReference type="ARBA" id="ARBA00023080"/>
    </source>
</evidence>
<dbReference type="PANTHER" id="PTHR11241:SF0">
    <property type="entry name" value="DEOXYURIDINE 5'-TRIPHOSPHATE NUCLEOTIDOHYDROLASE"/>
    <property type="match status" value="1"/>
</dbReference>
<dbReference type="InterPro" id="IPR036157">
    <property type="entry name" value="dUTPase-like_sf"/>
</dbReference>
<accession>A0ABQ3JVX3</accession>